<dbReference type="Gene3D" id="2.60.120.260">
    <property type="entry name" value="Galactose-binding domain-like"/>
    <property type="match status" value="1"/>
</dbReference>
<evidence type="ECO:0000259" key="1">
    <source>
        <dbReference type="Pfam" id="PF20066"/>
    </source>
</evidence>
<dbReference type="Proteomes" id="UP000742631">
    <property type="component" value="Unassembled WGS sequence"/>
</dbReference>
<dbReference type="Pfam" id="PF20066">
    <property type="entry name" value="Glyoxalase_8"/>
    <property type="match status" value="1"/>
</dbReference>
<dbReference type="InterPro" id="IPR045517">
    <property type="entry name" value="Glyoxalase_8"/>
</dbReference>
<name>A0A921JFL7_9HYPH</name>
<accession>A0A921JFL7</accession>
<evidence type="ECO:0000313" key="2">
    <source>
        <dbReference type="EMBL" id="HJE25100.1"/>
    </source>
</evidence>
<dbReference type="AlphaFoldDB" id="A0A921JFL7"/>
<dbReference type="EMBL" id="DYYG01000047">
    <property type="protein sequence ID" value="HJE25100.1"/>
    <property type="molecule type" value="Genomic_DNA"/>
</dbReference>
<reference evidence="2" key="1">
    <citation type="journal article" date="2021" name="PeerJ">
        <title>Extensive microbial diversity within the chicken gut microbiome revealed by metagenomics and culture.</title>
        <authorList>
            <person name="Gilroy R."/>
            <person name="Ravi A."/>
            <person name="Getino M."/>
            <person name="Pursley I."/>
            <person name="Horton D.L."/>
            <person name="Alikhan N.F."/>
            <person name="Baker D."/>
            <person name="Gharbi K."/>
            <person name="Hall N."/>
            <person name="Watson M."/>
            <person name="Adriaenssens E.M."/>
            <person name="Foster-Nyarko E."/>
            <person name="Jarju S."/>
            <person name="Secka A."/>
            <person name="Antonio M."/>
            <person name="Oren A."/>
            <person name="Chaudhuri R.R."/>
            <person name="La Ragione R."/>
            <person name="Hildebrand F."/>
            <person name="Pallen M.J."/>
        </authorList>
    </citation>
    <scope>NUCLEOTIDE SEQUENCE</scope>
    <source>
        <strain evidence="2">316</strain>
    </source>
</reference>
<proteinExistence type="predicted"/>
<gene>
    <name evidence="2" type="ORF">K8W01_15695</name>
</gene>
<organism evidence="2 3">
    <name type="scientific">Methylorubrum populi</name>
    <dbReference type="NCBI Taxonomy" id="223967"/>
    <lineage>
        <taxon>Bacteria</taxon>
        <taxon>Pseudomonadati</taxon>
        <taxon>Pseudomonadota</taxon>
        <taxon>Alphaproteobacteria</taxon>
        <taxon>Hyphomicrobiales</taxon>
        <taxon>Methylobacteriaceae</taxon>
        <taxon>Methylorubrum</taxon>
    </lineage>
</organism>
<reference evidence="2" key="2">
    <citation type="submission" date="2021-09" db="EMBL/GenBank/DDBJ databases">
        <authorList>
            <person name="Gilroy R."/>
        </authorList>
    </citation>
    <scope>NUCLEOTIDE SEQUENCE</scope>
    <source>
        <strain evidence="2">316</strain>
    </source>
</reference>
<feature type="domain" description="Glyoxalase-related protein" evidence="1">
    <location>
        <begin position="4"/>
        <end position="53"/>
    </location>
</feature>
<sequence>MIDISNAKAMARTLRTSLSERSIELPHSACLELVARQFGFADWNVLSARLEPPKRPLILPRNWFALGSISDTTHRLGLDPERPGTALIESLVARGRGKDLTGLIAVLMQSIKADAFLGQRLRLSADLRTQEADLATIWMRVDGDERRGLAFDNMLDRETEGPLTGTTDWTRRSIVLDVAPEAGSLHYGVFLRGYGRVWARHLRVEPVGPEIPVTIIRRRETCDAANLPGGPANLDFCER</sequence>
<protein>
    <recommendedName>
        <fullName evidence="1">Glyoxalase-related protein domain-containing protein</fullName>
    </recommendedName>
</protein>
<evidence type="ECO:0000313" key="3">
    <source>
        <dbReference type="Proteomes" id="UP000742631"/>
    </source>
</evidence>
<comment type="caution">
    <text evidence="2">The sequence shown here is derived from an EMBL/GenBank/DDBJ whole genome shotgun (WGS) entry which is preliminary data.</text>
</comment>